<dbReference type="CDD" id="cd01388">
    <property type="entry name" value="HMG-box_SoxB"/>
    <property type="match status" value="1"/>
</dbReference>
<dbReference type="SMART" id="SM00398">
    <property type="entry name" value="HMG"/>
    <property type="match status" value="1"/>
</dbReference>
<comment type="caution">
    <text evidence="9">The sequence shown here is derived from an EMBL/GenBank/DDBJ whole genome shotgun (WGS) entry which is preliminary data.</text>
</comment>
<dbReference type="EMBL" id="BDGG01000001">
    <property type="protein sequence ID" value="GAU90970.1"/>
    <property type="molecule type" value="Genomic_DNA"/>
</dbReference>
<protein>
    <recommendedName>
        <fullName evidence="8">HMG box domain-containing protein</fullName>
    </recommendedName>
</protein>
<evidence type="ECO:0000313" key="9">
    <source>
        <dbReference type="EMBL" id="GAU90970.1"/>
    </source>
</evidence>
<dbReference type="Gene3D" id="1.10.30.10">
    <property type="entry name" value="High mobility group box domain"/>
    <property type="match status" value="1"/>
</dbReference>
<keyword evidence="4" id="KW-0804">Transcription</keyword>
<gene>
    <name evidence="9" type="primary">RvY_03313</name>
    <name evidence="9" type="synonym">RvY_03313.1</name>
    <name evidence="9" type="ORF">RvY_03313-1</name>
</gene>
<dbReference type="InterPro" id="IPR036910">
    <property type="entry name" value="HMG_box_dom_sf"/>
</dbReference>
<reference evidence="9 10" key="1">
    <citation type="journal article" date="2016" name="Nat. Commun.">
        <title>Extremotolerant tardigrade genome and improved radiotolerance of human cultured cells by tardigrade-unique protein.</title>
        <authorList>
            <person name="Hashimoto T."/>
            <person name="Horikawa D.D."/>
            <person name="Saito Y."/>
            <person name="Kuwahara H."/>
            <person name="Kozuka-Hata H."/>
            <person name="Shin-I T."/>
            <person name="Minakuchi Y."/>
            <person name="Ohishi K."/>
            <person name="Motoyama A."/>
            <person name="Aizu T."/>
            <person name="Enomoto A."/>
            <person name="Kondo K."/>
            <person name="Tanaka S."/>
            <person name="Hara Y."/>
            <person name="Koshikawa S."/>
            <person name="Sagara H."/>
            <person name="Miura T."/>
            <person name="Yokobori S."/>
            <person name="Miyagawa K."/>
            <person name="Suzuki Y."/>
            <person name="Kubo T."/>
            <person name="Oyama M."/>
            <person name="Kohara Y."/>
            <person name="Fujiyama A."/>
            <person name="Arakawa K."/>
            <person name="Katayama T."/>
            <person name="Toyoda A."/>
            <person name="Kunieda T."/>
        </authorList>
    </citation>
    <scope>NUCLEOTIDE SEQUENCE [LARGE SCALE GENOMIC DNA]</scope>
    <source>
        <strain evidence="9 10">YOKOZUNA-1</strain>
    </source>
</reference>
<feature type="region of interest" description="Disordered" evidence="7">
    <location>
        <begin position="403"/>
        <end position="458"/>
    </location>
</feature>
<dbReference type="GO" id="GO:0000978">
    <property type="term" value="F:RNA polymerase II cis-regulatory region sequence-specific DNA binding"/>
    <property type="evidence" value="ECO:0007669"/>
    <property type="project" value="TreeGrafter"/>
</dbReference>
<keyword evidence="2" id="KW-0805">Transcription regulation</keyword>
<feature type="compositionally biased region" description="Low complexity" evidence="7">
    <location>
        <begin position="160"/>
        <end position="172"/>
    </location>
</feature>
<feature type="compositionally biased region" description="Polar residues" evidence="7">
    <location>
        <begin position="431"/>
        <end position="448"/>
    </location>
</feature>
<feature type="compositionally biased region" description="Polar residues" evidence="7">
    <location>
        <begin position="105"/>
        <end position="159"/>
    </location>
</feature>
<dbReference type="GO" id="GO:0030182">
    <property type="term" value="P:neuron differentiation"/>
    <property type="evidence" value="ECO:0007669"/>
    <property type="project" value="TreeGrafter"/>
</dbReference>
<feature type="domain" description="HMG box" evidence="8">
    <location>
        <begin position="187"/>
        <end position="255"/>
    </location>
</feature>
<keyword evidence="3 6" id="KW-0238">DNA-binding</keyword>
<dbReference type="InterPro" id="IPR009071">
    <property type="entry name" value="HMG_box_dom"/>
</dbReference>
<dbReference type="InterPro" id="IPR022097">
    <property type="entry name" value="SOX_fam"/>
</dbReference>
<organism evidence="9 10">
    <name type="scientific">Ramazzottius varieornatus</name>
    <name type="common">Water bear</name>
    <name type="synonym">Tardigrade</name>
    <dbReference type="NCBI Taxonomy" id="947166"/>
    <lineage>
        <taxon>Eukaryota</taxon>
        <taxon>Metazoa</taxon>
        <taxon>Ecdysozoa</taxon>
        <taxon>Tardigrada</taxon>
        <taxon>Eutardigrada</taxon>
        <taxon>Parachela</taxon>
        <taxon>Hypsibioidea</taxon>
        <taxon>Ramazzottiidae</taxon>
        <taxon>Ramazzottius</taxon>
    </lineage>
</organism>
<proteinExistence type="predicted"/>
<dbReference type="Proteomes" id="UP000186922">
    <property type="component" value="Unassembled WGS sequence"/>
</dbReference>
<dbReference type="FunFam" id="1.10.30.10:FF:000002">
    <property type="entry name" value="transcription factor Sox-2"/>
    <property type="match status" value="1"/>
</dbReference>
<dbReference type="InterPro" id="IPR050140">
    <property type="entry name" value="SRY-related_HMG-box_TF-like"/>
</dbReference>
<dbReference type="PANTHER" id="PTHR10270:SF324">
    <property type="entry name" value="SOX DOMAIN-CONTAINING PROTEIN DICHAETE-RELATED"/>
    <property type="match status" value="1"/>
</dbReference>
<dbReference type="GO" id="GO:0000122">
    <property type="term" value="P:negative regulation of transcription by RNA polymerase II"/>
    <property type="evidence" value="ECO:0007669"/>
    <property type="project" value="TreeGrafter"/>
</dbReference>
<evidence type="ECO:0000256" key="5">
    <source>
        <dbReference type="ARBA" id="ARBA00023242"/>
    </source>
</evidence>
<feature type="compositionally biased region" description="Low complexity" evidence="7">
    <location>
        <begin position="406"/>
        <end position="425"/>
    </location>
</feature>
<dbReference type="SUPFAM" id="SSF47095">
    <property type="entry name" value="HMG-box"/>
    <property type="match status" value="1"/>
</dbReference>
<evidence type="ECO:0000313" key="10">
    <source>
        <dbReference type="Proteomes" id="UP000186922"/>
    </source>
</evidence>
<dbReference type="Pfam" id="PF12336">
    <property type="entry name" value="SOXp"/>
    <property type="match status" value="1"/>
</dbReference>
<evidence type="ECO:0000256" key="1">
    <source>
        <dbReference type="ARBA" id="ARBA00004123"/>
    </source>
</evidence>
<keyword evidence="10" id="KW-1185">Reference proteome</keyword>
<dbReference type="OrthoDB" id="6247875at2759"/>
<evidence type="ECO:0000256" key="4">
    <source>
        <dbReference type="ARBA" id="ARBA00023163"/>
    </source>
</evidence>
<keyword evidence="5 6" id="KW-0539">Nucleus</keyword>
<dbReference type="AlphaFoldDB" id="A0A1D1UR21"/>
<evidence type="ECO:0000256" key="3">
    <source>
        <dbReference type="ARBA" id="ARBA00023125"/>
    </source>
</evidence>
<dbReference type="GO" id="GO:0007420">
    <property type="term" value="P:brain development"/>
    <property type="evidence" value="ECO:0007669"/>
    <property type="project" value="TreeGrafter"/>
</dbReference>
<evidence type="ECO:0000256" key="7">
    <source>
        <dbReference type="SAM" id="MobiDB-lite"/>
    </source>
</evidence>
<dbReference type="STRING" id="947166.A0A1D1UR21"/>
<accession>A0A1D1UR21</accession>
<evidence type="ECO:0000256" key="6">
    <source>
        <dbReference type="PROSITE-ProRule" id="PRU00267"/>
    </source>
</evidence>
<sequence length="472" mass="51372">MREVGIEEEASFKLDPSLEWYSKGVQQQHSHSHQSAQSKSAAGGHVLVAGMIPMSLPVAMPVHWANAMDFYGLNMYSNASSPSSQAATPHGHGQSHGGHGHPLNVNASLLNQYSLSESPKSSGASPIESLNSLSPHGQRLSSPHQQVPGSGNHHPSNGLSSTSATSPPKSASHQGPNGKDALFDDRVKRPMNAFMVWSRGQRRKMAQENPKMHNSEISKRLGAEWKLLTEGDKRPFIDEAKRLRTLHMSQHPDYKYRPRRKTKTLLKKAAETAAKNGVNVPPSAVHHHFGHATNMAAIHNGSSNVANNTSQNMQTLQSSYASLYGHNVASQAASHPYAMMQQLEYAAQPGAAAYFTRSPYESPAAYLNGAPYSYGNPTSTRAGDPYRLNSAATQQQYKMMDMYGLQQQQQQQQQQQGQPSQQQPPSAHAPSDNQASYHQSIYGSNDGQSGNGSPGLNIKYEAGTNLQAHHYQ</sequence>
<dbReference type="Pfam" id="PF00505">
    <property type="entry name" value="HMG_box"/>
    <property type="match status" value="1"/>
</dbReference>
<feature type="DNA-binding region" description="HMG box" evidence="6">
    <location>
        <begin position="187"/>
        <end position="255"/>
    </location>
</feature>
<evidence type="ECO:0000259" key="8">
    <source>
        <dbReference type="PROSITE" id="PS50118"/>
    </source>
</evidence>
<dbReference type="GO" id="GO:0005634">
    <property type="term" value="C:nucleus"/>
    <property type="evidence" value="ECO:0007669"/>
    <property type="project" value="UniProtKB-SubCell"/>
</dbReference>
<evidence type="ECO:0000256" key="2">
    <source>
        <dbReference type="ARBA" id="ARBA00023015"/>
    </source>
</evidence>
<dbReference type="PANTHER" id="PTHR10270">
    <property type="entry name" value="SOX TRANSCRIPTION FACTOR"/>
    <property type="match status" value="1"/>
</dbReference>
<dbReference type="GO" id="GO:0001228">
    <property type="term" value="F:DNA-binding transcription activator activity, RNA polymerase II-specific"/>
    <property type="evidence" value="ECO:0007669"/>
    <property type="project" value="TreeGrafter"/>
</dbReference>
<feature type="region of interest" description="Disordered" evidence="7">
    <location>
        <begin position="79"/>
        <end position="187"/>
    </location>
</feature>
<name>A0A1D1UR21_RAMVA</name>
<dbReference type="PROSITE" id="PS50118">
    <property type="entry name" value="HMG_BOX_2"/>
    <property type="match status" value="1"/>
</dbReference>
<comment type="subcellular location">
    <subcellularLocation>
        <location evidence="1">Nucleus</location>
    </subcellularLocation>
</comment>